<gene>
    <name evidence="2" type="ORF">FEE95_05685</name>
</gene>
<name>A0A5S3PVC9_9FLAO</name>
<evidence type="ECO:0000313" key="3">
    <source>
        <dbReference type="Proteomes" id="UP000310314"/>
    </source>
</evidence>
<organism evidence="2 3">
    <name type="scientific">Maribacter algarum</name>
    <name type="common">ex Zhang et al. 2020</name>
    <dbReference type="NCBI Taxonomy" id="2578118"/>
    <lineage>
        <taxon>Bacteria</taxon>
        <taxon>Pseudomonadati</taxon>
        <taxon>Bacteroidota</taxon>
        <taxon>Flavobacteriia</taxon>
        <taxon>Flavobacteriales</taxon>
        <taxon>Flavobacteriaceae</taxon>
        <taxon>Maribacter</taxon>
    </lineage>
</organism>
<dbReference type="InterPro" id="IPR000595">
    <property type="entry name" value="cNMP-bd_dom"/>
</dbReference>
<dbReference type="EMBL" id="VATY01000001">
    <property type="protein sequence ID" value="TMM58923.1"/>
    <property type="molecule type" value="Genomic_DNA"/>
</dbReference>
<dbReference type="InterPro" id="IPR014710">
    <property type="entry name" value="RmlC-like_jellyroll"/>
</dbReference>
<comment type="caution">
    <text evidence="2">The sequence shown here is derived from an EMBL/GenBank/DDBJ whole genome shotgun (WGS) entry which is preliminary data.</text>
</comment>
<dbReference type="Proteomes" id="UP000310314">
    <property type="component" value="Unassembled WGS sequence"/>
</dbReference>
<dbReference type="Pfam" id="PF00027">
    <property type="entry name" value="cNMP_binding"/>
    <property type="match status" value="1"/>
</dbReference>
<accession>A0A5S3PVC9</accession>
<dbReference type="InterPro" id="IPR018490">
    <property type="entry name" value="cNMP-bd_dom_sf"/>
</dbReference>
<evidence type="ECO:0000313" key="2">
    <source>
        <dbReference type="EMBL" id="TMM58923.1"/>
    </source>
</evidence>
<sequence>METFKTFVQCYVSLAPKEWQIISSKFDSKVYKKGELLLEEDKVCNHLSFLESGLLHFFIWNDGEIKTKFFTEAPYIFTSQRSFNNRIPAKENIQAIENSIVWQVSYKDHQELLKIPVWNTLAQKITQEVQFFTENILEELQNKTAEERYSLLLKNRSDLVKRVPLKYLASYLGITPQSLSRIRRNI</sequence>
<dbReference type="CDD" id="cd00038">
    <property type="entry name" value="CAP_ED"/>
    <property type="match status" value="1"/>
</dbReference>
<dbReference type="RefSeq" id="WP_138656856.1">
    <property type="nucleotide sequence ID" value="NZ_VATY01000001.1"/>
</dbReference>
<feature type="domain" description="Cyclic nucleotide-binding" evidence="1">
    <location>
        <begin position="29"/>
        <end position="114"/>
    </location>
</feature>
<dbReference type="SUPFAM" id="SSF51206">
    <property type="entry name" value="cAMP-binding domain-like"/>
    <property type="match status" value="1"/>
</dbReference>
<protein>
    <submittedName>
        <fullName evidence="2">Crp/Fnr family transcriptional regulator</fullName>
    </submittedName>
</protein>
<evidence type="ECO:0000259" key="1">
    <source>
        <dbReference type="Pfam" id="PF00027"/>
    </source>
</evidence>
<dbReference type="Gene3D" id="2.60.120.10">
    <property type="entry name" value="Jelly Rolls"/>
    <property type="match status" value="1"/>
</dbReference>
<keyword evidence="3" id="KW-1185">Reference proteome</keyword>
<reference evidence="2 3" key="1">
    <citation type="submission" date="2019-05" db="EMBL/GenBank/DDBJ databases">
        <authorList>
            <person name="Zhang J.-Y."/>
            <person name="Feg X."/>
            <person name="Du Z.-J."/>
        </authorList>
    </citation>
    <scope>NUCLEOTIDE SEQUENCE [LARGE SCALE GENOMIC DNA]</scope>
    <source>
        <strain evidence="2 3">RZ26</strain>
    </source>
</reference>
<dbReference type="OrthoDB" id="1044733at2"/>
<proteinExistence type="predicted"/>
<dbReference type="AlphaFoldDB" id="A0A5S3PVC9"/>